<dbReference type="Gene3D" id="3.40.190.10">
    <property type="entry name" value="Periplasmic binding protein-like II"/>
    <property type="match status" value="1"/>
</dbReference>
<protein>
    <submittedName>
        <fullName evidence="2">ABC transporter spermidine/putrescine substrate-binding protein</fullName>
    </submittedName>
</protein>
<keyword evidence="3" id="KW-1185">Reference proteome</keyword>
<dbReference type="Pfam" id="PF13416">
    <property type="entry name" value="SBP_bac_8"/>
    <property type="match status" value="1"/>
</dbReference>
<dbReference type="PANTHER" id="PTHR30222:SF17">
    <property type="entry name" value="SPERMIDINE_PUTRESCINE-BINDING PERIPLASMIC PROTEIN"/>
    <property type="match status" value="1"/>
</dbReference>
<comment type="caution">
    <text evidence="2">The sequence shown here is derived from an EMBL/GenBank/DDBJ whole genome shotgun (WGS) entry which is preliminary data.</text>
</comment>
<evidence type="ECO:0000313" key="3">
    <source>
        <dbReference type="Proteomes" id="UP000032680"/>
    </source>
</evidence>
<dbReference type="InterPro" id="IPR006311">
    <property type="entry name" value="TAT_signal"/>
</dbReference>
<evidence type="ECO:0000313" key="2">
    <source>
        <dbReference type="EMBL" id="GAN77123.1"/>
    </source>
</evidence>
<evidence type="ECO:0000256" key="1">
    <source>
        <dbReference type="ARBA" id="ARBA00022729"/>
    </source>
</evidence>
<dbReference type="PANTHER" id="PTHR30222">
    <property type="entry name" value="SPERMIDINE/PUTRESCINE-BINDING PERIPLASMIC PROTEIN"/>
    <property type="match status" value="1"/>
</dbReference>
<sequence>MRSRTVALNSGWEIGAMRATTGKQGGRPAVDTDATDGPGITRRRLLQGTAAAAAGVAGGTAIGGFPTIWAQDIKDITLRHIGVSYSVVQAIGDQASKDLGFKVAMQNLDTSTALTRFITQPQSVDIPDLEAWQVKVCAPRGILQAIDSKKIKEFDNFLPIFTKGEYGGKKVSRQGISAYEVMYVSDPSATKIVDGVHEYVSFLPQVYNADSIGYRPDLVGHPVTQWKELLSPAFKGKAAILDVPNIGIMDAALALESRGDLRYKNKGNMTRAEIDKTIDALIALKKQGQFRATWTTFEQSVELMASGEVEIESMWSPAVTAVLAKSIPCVYAPVNQRPDGTEGYRGWCNGLGLMKHLKGKKLGAAYEYLNWYYSGWQGAFVARHGYYSPVPKTAEKFMTANEYDYWYLGKPAKENIKDPYGAVIAKPGSVRDGGSFIERFSNISCWNTVMNENQYMIQRWNEFKSA</sequence>
<organism evidence="2 3">
    <name type="scientific">Acidisphaera rubrifaciens HS-AP3</name>
    <dbReference type="NCBI Taxonomy" id="1231350"/>
    <lineage>
        <taxon>Bacteria</taxon>
        <taxon>Pseudomonadati</taxon>
        <taxon>Pseudomonadota</taxon>
        <taxon>Alphaproteobacteria</taxon>
        <taxon>Acetobacterales</taxon>
        <taxon>Acetobacteraceae</taxon>
        <taxon>Acidisphaera</taxon>
    </lineage>
</organism>
<dbReference type="AlphaFoldDB" id="A0A0D6P7F2"/>
<reference evidence="2 3" key="1">
    <citation type="submission" date="2012-11" db="EMBL/GenBank/DDBJ databases">
        <title>Whole genome sequence of Acidisphaera rubrifaciens HS-AP3.</title>
        <authorList>
            <person name="Azuma Y."/>
            <person name="Higashiura N."/>
            <person name="Hirakawa H."/>
            <person name="Matsushita K."/>
        </authorList>
    </citation>
    <scope>NUCLEOTIDE SEQUENCE [LARGE SCALE GENOMIC DNA]</scope>
    <source>
        <strain evidence="2 3">HS-AP3</strain>
    </source>
</reference>
<accession>A0A0D6P7F2</accession>
<dbReference type="SUPFAM" id="SSF53850">
    <property type="entry name" value="Periplasmic binding protein-like II"/>
    <property type="match status" value="1"/>
</dbReference>
<name>A0A0D6P7F2_9PROT</name>
<proteinExistence type="predicted"/>
<keyword evidence="1" id="KW-0732">Signal</keyword>
<dbReference type="EMBL" id="BANB01000240">
    <property type="protein sequence ID" value="GAN77123.1"/>
    <property type="molecule type" value="Genomic_DNA"/>
</dbReference>
<dbReference type="RefSeq" id="WP_241771147.1">
    <property type="nucleotide sequence ID" value="NZ_BANB01000240.1"/>
</dbReference>
<dbReference type="PROSITE" id="PS51318">
    <property type="entry name" value="TAT"/>
    <property type="match status" value="1"/>
</dbReference>
<dbReference type="Proteomes" id="UP000032680">
    <property type="component" value="Unassembled WGS sequence"/>
</dbReference>
<dbReference type="InterPro" id="IPR006059">
    <property type="entry name" value="SBP"/>
</dbReference>
<gene>
    <name evidence="2" type="ORF">Asru_0240_02</name>
</gene>